<dbReference type="Proteomes" id="UP000320231">
    <property type="component" value="Chromosome"/>
</dbReference>
<accession>A0A455U453</accession>
<dbReference type="EMBL" id="AP019514">
    <property type="protein sequence ID" value="BBI59281.1"/>
    <property type="molecule type" value="Genomic_DNA"/>
</dbReference>
<proteinExistence type="predicted"/>
<gene>
    <name evidence="1" type="ORF">HSBAA_05870</name>
</gene>
<name>A0A455U453_9GAMM</name>
<evidence type="ECO:0000313" key="2">
    <source>
        <dbReference type="Proteomes" id="UP000320231"/>
    </source>
</evidence>
<sequence length="49" mass="5230">MSATASGNERERAVIEPQLCNSLSDTDGGEFSQRCLHIGGSFLTTEVTL</sequence>
<dbReference type="AlphaFoldDB" id="A0A455U453"/>
<organism evidence="1 2">
    <name type="scientific">Vreelandella sulfidaeris</name>
    <dbReference type="NCBI Taxonomy" id="115553"/>
    <lineage>
        <taxon>Bacteria</taxon>
        <taxon>Pseudomonadati</taxon>
        <taxon>Pseudomonadota</taxon>
        <taxon>Gammaproteobacteria</taxon>
        <taxon>Oceanospirillales</taxon>
        <taxon>Halomonadaceae</taxon>
        <taxon>Vreelandella</taxon>
    </lineage>
</organism>
<protein>
    <submittedName>
        <fullName evidence="1">Uncharacterized protein</fullName>
    </submittedName>
</protein>
<evidence type="ECO:0000313" key="1">
    <source>
        <dbReference type="EMBL" id="BBI59281.1"/>
    </source>
</evidence>
<reference evidence="1 2" key="1">
    <citation type="journal article" date="2019" name="Microbiol. Resour. Announc.">
        <title>Complete Genome Sequence of Halomonas sulfidaeris Strain Esulfide1 Isolated from a Metal Sulfide Rock at a Depth of 2,200 Meters, Obtained Using Nanopore Sequencing.</title>
        <authorList>
            <person name="Saito M."/>
            <person name="Nishigata A."/>
            <person name="Galipon J."/>
            <person name="Arakawa K."/>
        </authorList>
    </citation>
    <scope>NUCLEOTIDE SEQUENCE [LARGE SCALE GENOMIC DNA]</scope>
    <source>
        <strain evidence="1 2">ATCC BAA-803</strain>
    </source>
</reference>
<dbReference type="KEGG" id="hsr:HSBAA_05870"/>